<dbReference type="RefSeq" id="WP_164509607.1">
    <property type="nucleotide sequence ID" value="NZ_JAHQXF010000001.1"/>
</dbReference>
<reference evidence="1 2" key="1">
    <citation type="submission" date="2021-06" db="EMBL/GenBank/DDBJ databases">
        <title>New haloarchaea isolates fom saline soil.</title>
        <authorList>
            <person name="Duran-Viseras A."/>
            <person name="Sanchez-Porro C.S."/>
            <person name="Ventosa A."/>
        </authorList>
    </citation>
    <scope>NUCLEOTIDE SEQUENCE [LARGE SCALE GENOMIC DNA]</scope>
    <source>
        <strain evidence="1 2">JCM 183640</strain>
    </source>
</reference>
<evidence type="ECO:0000313" key="2">
    <source>
        <dbReference type="Proteomes" id="UP000766550"/>
    </source>
</evidence>
<dbReference type="AlphaFoldDB" id="A0A8J7Y9D5"/>
<sequence length="53" mass="5925">MPPTDTSLDFHLEAALAAAEDETTLYHLRQAMQLRIAENEDVTDERPDDPLSA</sequence>
<accession>A0A8J7Y9D5</accession>
<keyword evidence="2" id="KW-1185">Reference proteome</keyword>
<comment type="caution">
    <text evidence="1">The sequence shown here is derived from an EMBL/GenBank/DDBJ whole genome shotgun (WGS) entry which is preliminary data.</text>
</comment>
<dbReference type="Proteomes" id="UP000766550">
    <property type="component" value="Unassembled WGS sequence"/>
</dbReference>
<name>A0A8J7Y9D5_9EURY</name>
<proteinExistence type="predicted"/>
<gene>
    <name evidence="1" type="ORF">KTS45_02890</name>
</gene>
<organism evidence="1 2">
    <name type="scientific">Haloarcula limicola</name>
    <dbReference type="NCBI Taxonomy" id="1429915"/>
    <lineage>
        <taxon>Archaea</taxon>
        <taxon>Methanobacteriati</taxon>
        <taxon>Methanobacteriota</taxon>
        <taxon>Stenosarchaea group</taxon>
        <taxon>Halobacteria</taxon>
        <taxon>Halobacteriales</taxon>
        <taxon>Haloarculaceae</taxon>
        <taxon>Haloarcula</taxon>
    </lineage>
</organism>
<dbReference type="EMBL" id="JAHQXF010000001">
    <property type="protein sequence ID" value="MBV0923136.1"/>
    <property type="molecule type" value="Genomic_DNA"/>
</dbReference>
<protein>
    <submittedName>
        <fullName evidence="1">Uncharacterized protein</fullName>
    </submittedName>
</protein>
<evidence type="ECO:0000313" key="1">
    <source>
        <dbReference type="EMBL" id="MBV0923136.1"/>
    </source>
</evidence>